<dbReference type="EMBL" id="KM886862">
    <property type="protein sequence ID" value="AJA33897.1"/>
    <property type="molecule type" value="Genomic_DNA"/>
</dbReference>
<sequence>MNNAISDVIPSAADATAYNTTKNSSGVSMESFLKIMAASMSNPSMSGSDSSSGSGGGTDYVSQLAQFTTLDQLNAMGKNLTSSVMIMQQQEAFNLLGKNVTLNDGSGNISGKVDKVRFNNGYATLVVNNKEYSMSTLNEVG</sequence>
<evidence type="ECO:0000313" key="1">
    <source>
        <dbReference type="EMBL" id="AJA33897.1"/>
    </source>
</evidence>
<proteinExistence type="predicted"/>
<keyword evidence="1" id="KW-0966">Cell projection</keyword>
<keyword evidence="1" id="KW-0969">Cilium</keyword>
<reference evidence="1" key="1">
    <citation type="journal article" date="2014" name="Appl. Environ. Microbiol.">
        <title>Detection and genomic characterization of motility in Lactobacillus curvatus: confirmation of motility in a species outside the Lactobacillus salivarius clade.</title>
        <authorList>
            <person name="Cousin F.J."/>
            <person name="Lynch S.M."/>
            <person name="Harris H.M."/>
            <person name="McCann A."/>
            <person name="Lynch D.B."/>
            <person name="Neville B.A."/>
            <person name="Irisawa T."/>
            <person name="Okada S."/>
            <person name="Endo A."/>
            <person name="O'Toole P.W."/>
        </authorList>
    </citation>
    <scope>NUCLEOTIDE SEQUENCE</scope>
    <source>
        <strain evidence="1">DSM 19910</strain>
    </source>
</reference>
<dbReference type="AlphaFoldDB" id="A0A0A7RF93"/>
<organism evidence="1">
    <name type="scientific">Liquorilactobacillus capillatus</name>
    <dbReference type="NCBI Taxonomy" id="480931"/>
    <lineage>
        <taxon>Bacteria</taxon>
        <taxon>Bacillati</taxon>
        <taxon>Bacillota</taxon>
        <taxon>Bacilli</taxon>
        <taxon>Lactobacillales</taxon>
        <taxon>Lactobacillaceae</taxon>
        <taxon>Liquorilactobacillus</taxon>
    </lineage>
</organism>
<name>A0A0A7RF93_9LACO</name>
<gene>
    <name evidence="1" type="primary">flgD</name>
</gene>
<protein>
    <submittedName>
        <fullName evidence="1">Flagellar basal-body rod modification protein FlgD</fullName>
    </submittedName>
</protein>
<keyword evidence="1" id="KW-0282">Flagellum</keyword>
<accession>A0A0A7RF93</accession>